<accession>X0PCA1</accession>
<dbReference type="PATRIC" id="fig|1423743.5.peg.2910"/>
<evidence type="ECO:0000313" key="3">
    <source>
        <dbReference type="Proteomes" id="UP000019488"/>
    </source>
</evidence>
<dbReference type="AlphaFoldDB" id="X0PCA1"/>
<evidence type="ECO:0000313" key="4">
    <source>
        <dbReference type="Proteomes" id="UP000051966"/>
    </source>
</evidence>
<dbReference type="EMBL" id="BAKI01000054">
    <property type="protein sequence ID" value="GAF37918.1"/>
    <property type="molecule type" value="Genomic_DNA"/>
</dbReference>
<reference evidence="1" key="1">
    <citation type="journal article" date="2014" name="Genome Announc.">
        <title>Draft Genome Sequences of Two Lactobacillus Strains, L. farraginis JCM 14108T and L. composti JCM 14202T, Isolated from Compost of Distilled Shochu Residue.</title>
        <authorList>
            <person name="Yuki M."/>
            <person name="Oshima K."/>
            <person name="Suda W."/>
            <person name="Kitahara M."/>
            <person name="Kitamura K."/>
            <person name="Iida T."/>
            <person name="Hattori M."/>
            <person name="Ohkuma M."/>
        </authorList>
    </citation>
    <scope>NUCLEOTIDE SEQUENCE [LARGE SCALE GENOMIC DNA]</scope>
    <source>
        <strain evidence="1">JCM 14108</strain>
    </source>
</reference>
<organism evidence="1 3">
    <name type="scientific">Lentilactobacillus farraginis DSM 18382 = JCM 14108</name>
    <dbReference type="NCBI Taxonomy" id="1423743"/>
    <lineage>
        <taxon>Bacteria</taxon>
        <taxon>Bacillati</taxon>
        <taxon>Bacillota</taxon>
        <taxon>Bacilli</taxon>
        <taxon>Lactobacillales</taxon>
        <taxon>Lactobacillaceae</taxon>
        <taxon>Lentilactobacillus</taxon>
    </lineage>
</organism>
<comment type="caution">
    <text evidence="1">The sequence shown here is derived from an EMBL/GenBank/DDBJ whole genome shotgun (WGS) entry which is preliminary data.</text>
</comment>
<evidence type="ECO:0000313" key="1">
    <source>
        <dbReference type="EMBL" id="GAF37918.1"/>
    </source>
</evidence>
<dbReference type="RefSeq" id="WP_035181245.1">
    <property type="nucleotide sequence ID" value="NZ_AZFY01000067.1"/>
</dbReference>
<dbReference type="OrthoDB" id="2329825at2"/>
<evidence type="ECO:0000313" key="2">
    <source>
        <dbReference type="EMBL" id="KRM08837.1"/>
    </source>
</evidence>
<reference evidence="2 4" key="2">
    <citation type="journal article" date="2015" name="Genome Announc.">
        <title>Expanding the biotechnology potential of lactobacilli through comparative genomics of 213 strains and associated genera.</title>
        <authorList>
            <person name="Sun Z."/>
            <person name="Harris H.M."/>
            <person name="McCann A."/>
            <person name="Guo C."/>
            <person name="Argimon S."/>
            <person name="Zhang W."/>
            <person name="Yang X."/>
            <person name="Jeffery I.B."/>
            <person name="Cooney J.C."/>
            <person name="Kagawa T.F."/>
            <person name="Liu W."/>
            <person name="Song Y."/>
            <person name="Salvetti E."/>
            <person name="Wrobel A."/>
            <person name="Rasinkangas P."/>
            <person name="Parkhill J."/>
            <person name="Rea M.C."/>
            <person name="O'Sullivan O."/>
            <person name="Ritari J."/>
            <person name="Douillard F.P."/>
            <person name="Paul Ross R."/>
            <person name="Yang R."/>
            <person name="Briner A.E."/>
            <person name="Felis G.E."/>
            <person name="de Vos W.M."/>
            <person name="Barrangou R."/>
            <person name="Klaenhammer T.R."/>
            <person name="Caufield P.W."/>
            <person name="Cui Y."/>
            <person name="Zhang H."/>
            <person name="O'Toole P.W."/>
        </authorList>
    </citation>
    <scope>NUCLEOTIDE SEQUENCE [LARGE SCALE GENOMIC DNA]</scope>
    <source>
        <strain evidence="2 4">DSM 18382</strain>
    </source>
</reference>
<dbReference type="Proteomes" id="UP000051966">
    <property type="component" value="Unassembled WGS sequence"/>
</dbReference>
<protein>
    <submittedName>
        <fullName evidence="1">Uncharacterized protein</fullName>
    </submittedName>
</protein>
<name>X0PCA1_9LACO</name>
<sequence length="65" mass="7225">MGYLNSLLRQFNAPLYQMQVVEDGNDSSYCGGQVVEIDFVFSKSDFDSVNQQIAAKLENSKKADA</sequence>
<proteinExistence type="predicted"/>
<keyword evidence="4" id="KW-1185">Reference proteome</keyword>
<gene>
    <name evidence="2" type="ORF">FD41_GL002823</name>
    <name evidence="1" type="ORF">JCM14108_3003</name>
</gene>
<dbReference type="STRING" id="1423743.FD41_GL002823"/>
<dbReference type="Proteomes" id="UP000019488">
    <property type="component" value="Unassembled WGS sequence"/>
</dbReference>
<dbReference type="EMBL" id="AZFY01000067">
    <property type="protein sequence ID" value="KRM08837.1"/>
    <property type="molecule type" value="Genomic_DNA"/>
</dbReference>